<dbReference type="PIRSF" id="PIRSF001461">
    <property type="entry name" value="RPE"/>
    <property type="match status" value="1"/>
</dbReference>
<proteinExistence type="inferred from homology"/>
<evidence type="ECO:0000256" key="3">
    <source>
        <dbReference type="ARBA" id="ARBA00001941"/>
    </source>
</evidence>
<keyword evidence="8 10" id="KW-0479">Metal-binding</keyword>
<dbReference type="NCBIfam" id="NF004076">
    <property type="entry name" value="PRK05581.1-4"/>
    <property type="match status" value="1"/>
</dbReference>
<dbReference type="STRING" id="1121439.dsat_1199"/>
<feature type="active site" description="Proton donor" evidence="10 12">
    <location>
        <position position="177"/>
    </location>
</feature>
<feature type="binding site" evidence="10 13">
    <location>
        <position position="37"/>
    </location>
    <ligand>
        <name>a divalent metal cation</name>
        <dbReference type="ChEBI" id="CHEBI:60240"/>
    </ligand>
</feature>
<organism evidence="15 16">
    <name type="scientific">Alkalidesulfovibrio alkalitolerans DSM 16529</name>
    <dbReference type="NCBI Taxonomy" id="1121439"/>
    <lineage>
        <taxon>Bacteria</taxon>
        <taxon>Pseudomonadati</taxon>
        <taxon>Thermodesulfobacteriota</taxon>
        <taxon>Desulfovibrionia</taxon>
        <taxon>Desulfovibrionales</taxon>
        <taxon>Desulfovibrionaceae</taxon>
        <taxon>Alkalidesulfovibrio</taxon>
    </lineage>
</organism>
<evidence type="ECO:0000256" key="6">
    <source>
        <dbReference type="ARBA" id="ARBA00009541"/>
    </source>
</evidence>
<dbReference type="RefSeq" id="WP_020887896.1">
    <property type="nucleotide sequence ID" value="NZ_ATHI01000030.1"/>
</dbReference>
<dbReference type="SUPFAM" id="SSF51366">
    <property type="entry name" value="Ribulose-phoshate binding barrel"/>
    <property type="match status" value="1"/>
</dbReference>
<evidence type="ECO:0000256" key="9">
    <source>
        <dbReference type="ARBA" id="ARBA00023235"/>
    </source>
</evidence>
<feature type="binding site" evidence="10 13">
    <location>
        <position position="177"/>
    </location>
    <ligand>
        <name>a divalent metal cation</name>
        <dbReference type="ChEBI" id="CHEBI:60240"/>
    </ligand>
</feature>
<dbReference type="AlphaFoldDB" id="S7T1W5"/>
<comment type="cofactor">
    <cofactor evidence="10 13">
        <name>a divalent metal cation</name>
        <dbReference type="ChEBI" id="CHEBI:60240"/>
    </cofactor>
    <text evidence="10 13">Binds 1 divalent metal cation per subunit.</text>
</comment>
<keyword evidence="10 11" id="KW-0119">Carbohydrate metabolism</keyword>
<feature type="binding site" evidence="14">
    <location>
        <position position="179"/>
    </location>
    <ligand>
        <name>substrate</name>
    </ligand>
</feature>
<dbReference type="NCBIfam" id="TIGR01163">
    <property type="entry name" value="rpe"/>
    <property type="match status" value="1"/>
</dbReference>
<dbReference type="EMBL" id="ATHI01000030">
    <property type="protein sequence ID" value="EPR31072.1"/>
    <property type="molecule type" value="Genomic_DNA"/>
</dbReference>
<evidence type="ECO:0000256" key="1">
    <source>
        <dbReference type="ARBA" id="ARBA00001782"/>
    </source>
</evidence>
<feature type="binding site" evidence="10">
    <location>
        <begin position="177"/>
        <end position="179"/>
    </location>
    <ligand>
        <name>substrate</name>
    </ligand>
</feature>
<dbReference type="FunFam" id="3.20.20.70:FF:000004">
    <property type="entry name" value="Ribulose-phosphate 3-epimerase"/>
    <property type="match status" value="1"/>
</dbReference>
<dbReference type="Proteomes" id="UP000014975">
    <property type="component" value="Unassembled WGS sequence"/>
</dbReference>
<dbReference type="PANTHER" id="PTHR11749">
    <property type="entry name" value="RIBULOSE-5-PHOSPHATE-3-EPIMERASE"/>
    <property type="match status" value="1"/>
</dbReference>
<dbReference type="InterPro" id="IPR013785">
    <property type="entry name" value="Aldolase_TIM"/>
</dbReference>
<dbReference type="GO" id="GO:0004750">
    <property type="term" value="F:D-ribulose-phosphate 3-epimerase activity"/>
    <property type="evidence" value="ECO:0007669"/>
    <property type="project" value="UniProtKB-UniRule"/>
</dbReference>
<dbReference type="eggNOG" id="COG0036">
    <property type="taxonomic scope" value="Bacteria"/>
</dbReference>
<keyword evidence="13" id="KW-0862">Zinc</keyword>
<evidence type="ECO:0000256" key="13">
    <source>
        <dbReference type="PIRSR" id="PIRSR001461-2"/>
    </source>
</evidence>
<comment type="pathway">
    <text evidence="10">Carbohydrate degradation.</text>
</comment>
<evidence type="ECO:0000313" key="16">
    <source>
        <dbReference type="Proteomes" id="UP000014975"/>
    </source>
</evidence>
<evidence type="ECO:0000256" key="12">
    <source>
        <dbReference type="PIRSR" id="PIRSR001461-1"/>
    </source>
</evidence>
<dbReference type="InterPro" id="IPR026019">
    <property type="entry name" value="Ribul_P_3_epim"/>
</dbReference>
<keyword evidence="9 10" id="KW-0413">Isomerase</keyword>
<dbReference type="InterPro" id="IPR000056">
    <property type="entry name" value="Ribul_P_3_epim-like"/>
</dbReference>
<comment type="caution">
    <text evidence="15">The sequence shown here is derived from an EMBL/GenBank/DDBJ whole genome shotgun (WGS) entry which is preliminary data.</text>
</comment>
<protein>
    <recommendedName>
        <fullName evidence="7 10">Ribulose-phosphate 3-epimerase</fullName>
        <ecNumber evidence="7 10">5.1.3.1</ecNumber>
    </recommendedName>
</protein>
<dbReference type="GO" id="GO:0046872">
    <property type="term" value="F:metal ion binding"/>
    <property type="evidence" value="ECO:0007669"/>
    <property type="project" value="UniProtKB-UniRule"/>
</dbReference>
<reference evidence="15 16" key="1">
    <citation type="journal article" date="2013" name="Genome Announc.">
        <title>Draft genome sequences for three mercury-methylating, sulfate-reducing bacteria.</title>
        <authorList>
            <person name="Brown S.D."/>
            <person name="Hurt R.A.Jr."/>
            <person name="Gilmour C.C."/>
            <person name="Elias D.A."/>
        </authorList>
    </citation>
    <scope>NUCLEOTIDE SEQUENCE [LARGE SCALE GENOMIC DNA]</scope>
    <source>
        <strain evidence="15 16">DSM 16529</strain>
    </source>
</reference>
<dbReference type="HAMAP" id="MF_02227">
    <property type="entry name" value="RPE"/>
    <property type="match status" value="1"/>
</dbReference>
<evidence type="ECO:0000256" key="14">
    <source>
        <dbReference type="PIRSR" id="PIRSR001461-3"/>
    </source>
</evidence>
<sequence length="228" mass="25091">MGREIILSPSLLSADFSRLGEEMAALEEAGIKWAHIDVMDGMFVPNITIGPLVVQALRKNSKLFFDCHLMVEKPERYVKDFIDAGADLVCVHAEATTHLERTLTLIEDLGAKPAVALNPATPLESIKYVLPQCYMVLLMSVNPGFGGQMFIPFVMDKIRELRAMIDAAGAKTLIQVDGGVTPENAADLVEAGVDVLVSGSAFFKFPPYKKRHEMFLFLAENRFGQNGF</sequence>
<dbReference type="CDD" id="cd00429">
    <property type="entry name" value="RPE"/>
    <property type="match status" value="1"/>
</dbReference>
<dbReference type="PATRIC" id="fig|1121439.3.peg.2583"/>
<feature type="binding site" evidence="10 14">
    <location>
        <position position="10"/>
    </location>
    <ligand>
        <name>substrate</name>
    </ligand>
</feature>
<keyword evidence="16" id="KW-1185">Reference proteome</keyword>
<evidence type="ECO:0000256" key="5">
    <source>
        <dbReference type="ARBA" id="ARBA00001954"/>
    </source>
</evidence>
<dbReference type="Pfam" id="PF00834">
    <property type="entry name" value="Ribul_P_3_epim"/>
    <property type="match status" value="1"/>
</dbReference>
<feature type="binding site" evidence="10 13">
    <location>
        <position position="35"/>
    </location>
    <ligand>
        <name>a divalent metal cation</name>
        <dbReference type="ChEBI" id="CHEBI:60240"/>
    </ligand>
</feature>
<evidence type="ECO:0000313" key="15">
    <source>
        <dbReference type="EMBL" id="EPR31072.1"/>
    </source>
</evidence>
<evidence type="ECO:0000256" key="11">
    <source>
        <dbReference type="PIRNR" id="PIRNR001461"/>
    </source>
</evidence>
<dbReference type="InterPro" id="IPR011060">
    <property type="entry name" value="RibuloseP-bd_barrel"/>
</dbReference>
<dbReference type="Gene3D" id="3.20.20.70">
    <property type="entry name" value="Aldolase class I"/>
    <property type="match status" value="1"/>
</dbReference>
<dbReference type="EC" id="5.1.3.1" evidence="7 10"/>
<feature type="binding site" evidence="10 14">
    <location>
        <begin position="144"/>
        <end position="147"/>
    </location>
    <ligand>
        <name>substrate</name>
    </ligand>
</feature>
<name>S7T1W5_9BACT</name>
<comment type="similarity">
    <text evidence="6 10 11">Belongs to the ribulose-phosphate 3-epimerase family.</text>
</comment>
<keyword evidence="13" id="KW-0170">Cobalt</keyword>
<dbReference type="PROSITE" id="PS01086">
    <property type="entry name" value="RIBUL_P_3_EPIMER_2"/>
    <property type="match status" value="1"/>
</dbReference>
<dbReference type="GO" id="GO:0019323">
    <property type="term" value="P:pentose catabolic process"/>
    <property type="evidence" value="ECO:0007669"/>
    <property type="project" value="UniProtKB-UniRule"/>
</dbReference>
<comment type="function">
    <text evidence="10">Catalyzes the reversible epimerization of D-ribulose 5-phosphate to D-xylulose 5-phosphate.</text>
</comment>
<accession>S7T1W5</accession>
<comment type="cofactor">
    <cofactor evidence="5">
        <name>Fe(2+)</name>
        <dbReference type="ChEBI" id="CHEBI:29033"/>
    </cofactor>
</comment>
<evidence type="ECO:0000256" key="7">
    <source>
        <dbReference type="ARBA" id="ARBA00013188"/>
    </source>
</evidence>
<gene>
    <name evidence="10" type="primary">rpe</name>
    <name evidence="15" type="ORF">dsat_1199</name>
</gene>
<evidence type="ECO:0000256" key="2">
    <source>
        <dbReference type="ARBA" id="ARBA00001936"/>
    </source>
</evidence>
<evidence type="ECO:0000256" key="10">
    <source>
        <dbReference type="HAMAP-Rule" id="MF_02227"/>
    </source>
</evidence>
<feature type="binding site" evidence="10 14">
    <location>
        <begin position="199"/>
        <end position="200"/>
    </location>
    <ligand>
        <name>substrate</name>
    </ligand>
</feature>
<evidence type="ECO:0000256" key="8">
    <source>
        <dbReference type="ARBA" id="ARBA00022723"/>
    </source>
</evidence>
<comment type="cofactor">
    <cofactor evidence="3">
        <name>Co(2+)</name>
        <dbReference type="ChEBI" id="CHEBI:48828"/>
    </cofactor>
</comment>
<evidence type="ECO:0000256" key="4">
    <source>
        <dbReference type="ARBA" id="ARBA00001947"/>
    </source>
</evidence>
<comment type="cofactor">
    <cofactor evidence="2">
        <name>Mn(2+)</name>
        <dbReference type="ChEBI" id="CHEBI:29035"/>
    </cofactor>
</comment>
<feature type="binding site" evidence="10 14">
    <location>
        <position position="68"/>
    </location>
    <ligand>
        <name>substrate</name>
    </ligand>
</feature>
<comment type="catalytic activity">
    <reaction evidence="1 10 11">
        <text>D-ribulose 5-phosphate = D-xylulose 5-phosphate</text>
        <dbReference type="Rhea" id="RHEA:13677"/>
        <dbReference type="ChEBI" id="CHEBI:57737"/>
        <dbReference type="ChEBI" id="CHEBI:58121"/>
        <dbReference type="EC" id="5.1.3.1"/>
    </reaction>
</comment>
<keyword evidence="13" id="KW-0464">Manganese</keyword>
<comment type="cofactor">
    <cofactor evidence="4">
        <name>Zn(2+)</name>
        <dbReference type="ChEBI" id="CHEBI:29105"/>
    </cofactor>
</comment>
<feature type="binding site" evidence="10 13">
    <location>
        <position position="68"/>
    </location>
    <ligand>
        <name>a divalent metal cation</name>
        <dbReference type="ChEBI" id="CHEBI:60240"/>
    </ligand>
</feature>
<feature type="active site" description="Proton acceptor" evidence="10 12">
    <location>
        <position position="37"/>
    </location>
</feature>
<dbReference type="GO" id="GO:0006098">
    <property type="term" value="P:pentose-phosphate shunt"/>
    <property type="evidence" value="ECO:0007669"/>
    <property type="project" value="UniProtKB-UniRule"/>
</dbReference>
<dbReference type="GO" id="GO:0005737">
    <property type="term" value="C:cytoplasm"/>
    <property type="evidence" value="ECO:0007669"/>
    <property type="project" value="UniProtKB-ARBA"/>
</dbReference>